<evidence type="ECO:0000256" key="1">
    <source>
        <dbReference type="ARBA" id="ARBA00023125"/>
    </source>
</evidence>
<dbReference type="AlphaFoldDB" id="A0A0H3ZNL6"/>
<dbReference type="InterPro" id="IPR001867">
    <property type="entry name" value="OmpR/PhoB-type_DNA-bd"/>
</dbReference>
<protein>
    <recommendedName>
        <fullName evidence="3">OmpR/PhoB-type domain-containing protein</fullName>
    </recommendedName>
</protein>
<feature type="DNA-binding region" description="OmpR/PhoB-type" evidence="2">
    <location>
        <begin position="128"/>
        <end position="225"/>
    </location>
</feature>
<dbReference type="InterPro" id="IPR016032">
    <property type="entry name" value="Sig_transdc_resp-reg_C-effctor"/>
</dbReference>
<evidence type="ECO:0000313" key="4">
    <source>
        <dbReference type="EMBL" id="AKN37908.1"/>
    </source>
</evidence>
<dbReference type="Gene3D" id="1.10.10.10">
    <property type="entry name" value="Winged helix-like DNA-binding domain superfamily/Winged helix DNA-binding domain"/>
    <property type="match status" value="1"/>
</dbReference>
<proteinExistence type="predicted"/>
<dbReference type="GO" id="GO:0000160">
    <property type="term" value="P:phosphorelay signal transduction system"/>
    <property type="evidence" value="ECO:0007669"/>
    <property type="project" value="InterPro"/>
</dbReference>
<keyword evidence="1 2" id="KW-0238">DNA-binding</keyword>
<dbReference type="SUPFAM" id="SSF46894">
    <property type="entry name" value="C-terminal effector domain of the bipartite response regulators"/>
    <property type="match status" value="1"/>
</dbReference>
<dbReference type="CDD" id="cd00383">
    <property type="entry name" value="trans_reg_C"/>
    <property type="match status" value="1"/>
</dbReference>
<feature type="domain" description="OmpR/PhoB-type" evidence="3">
    <location>
        <begin position="128"/>
        <end position="225"/>
    </location>
</feature>
<accession>A0A0H3ZNL6</accession>
<dbReference type="GO" id="GO:0003677">
    <property type="term" value="F:DNA binding"/>
    <property type="evidence" value="ECO:0007669"/>
    <property type="project" value="UniProtKB-UniRule"/>
</dbReference>
<name>A0A0H3ZNL6_9VIBR</name>
<dbReference type="InterPro" id="IPR036388">
    <property type="entry name" value="WH-like_DNA-bd_sf"/>
</dbReference>
<dbReference type="SMART" id="SM00862">
    <property type="entry name" value="Trans_reg_C"/>
    <property type="match status" value="1"/>
</dbReference>
<organism evidence="4">
    <name type="scientific">Vibrio sp. FF_482</name>
    <dbReference type="NCBI Taxonomy" id="1652836"/>
    <lineage>
        <taxon>Bacteria</taxon>
        <taxon>Pseudomonadati</taxon>
        <taxon>Pseudomonadota</taxon>
        <taxon>Gammaproteobacteria</taxon>
        <taxon>Vibrionales</taxon>
        <taxon>Vibrionaceae</taxon>
        <taxon>Vibrio</taxon>
    </lineage>
</organism>
<evidence type="ECO:0000259" key="3">
    <source>
        <dbReference type="PROSITE" id="PS51755"/>
    </source>
</evidence>
<dbReference type="PROSITE" id="PS51755">
    <property type="entry name" value="OMPR_PHOB"/>
    <property type="match status" value="1"/>
</dbReference>
<dbReference type="Pfam" id="PF00486">
    <property type="entry name" value="Trans_reg_C"/>
    <property type="match status" value="1"/>
</dbReference>
<evidence type="ECO:0000256" key="2">
    <source>
        <dbReference type="PROSITE-ProRule" id="PRU01091"/>
    </source>
</evidence>
<dbReference type="EMBL" id="KP795556">
    <property type="protein sequence ID" value="AKN37908.1"/>
    <property type="molecule type" value="Genomic_DNA"/>
</dbReference>
<reference evidence="4" key="1">
    <citation type="journal article" date="2015" name="MBio">
        <title>Eco-Evolutionary Dynamics of Episomes among Ecologically Cohesive Bacterial Populations.</title>
        <authorList>
            <person name="Xue H."/>
            <person name="Cordero O.X."/>
            <person name="Camas F.M."/>
            <person name="Trimble W."/>
            <person name="Meyer F."/>
            <person name="Guglielmini J."/>
            <person name="Rocha E.P."/>
            <person name="Polz M.F."/>
        </authorList>
    </citation>
    <scope>NUCLEOTIDE SEQUENCE</scope>
    <source>
        <strain evidence="4">FF_482</strain>
    </source>
</reference>
<dbReference type="GO" id="GO:0006355">
    <property type="term" value="P:regulation of DNA-templated transcription"/>
    <property type="evidence" value="ECO:0007669"/>
    <property type="project" value="InterPro"/>
</dbReference>
<sequence length="238" mass="27701">MTIQILLIADETLQRTAQVLQLMSQSNIRVSIVSEPRDYANFDQRLPFDCIVYAKSFASLTHWLTSTHPQLPYFTAPILWVTQIAHPAPRRKTRCQSLIQWQSLPCSKLTMYARLHKIISDWKHKFEYTHLAYDRMTLHFHSRSLSYRRQHAVLTTSEFDLLAYLFVHCNAPVSMSDITSAIREDSLNQKTSIRVLICRLRKKLSRTFGEKLIKTSRGRSYCLHLTSSHDNGHLLSQP</sequence>